<keyword evidence="4" id="KW-0804">Transcription</keyword>
<protein>
    <submittedName>
        <fullName evidence="6">LysR family transcriptional regulator</fullName>
    </submittedName>
</protein>
<evidence type="ECO:0000256" key="4">
    <source>
        <dbReference type="ARBA" id="ARBA00023163"/>
    </source>
</evidence>
<evidence type="ECO:0000256" key="3">
    <source>
        <dbReference type="ARBA" id="ARBA00023125"/>
    </source>
</evidence>
<dbReference type="Proteomes" id="UP000657931">
    <property type="component" value="Unassembled WGS sequence"/>
</dbReference>
<dbReference type="PROSITE" id="PS50931">
    <property type="entry name" value="HTH_LYSR"/>
    <property type="match status" value="1"/>
</dbReference>
<dbReference type="SUPFAM" id="SSF53850">
    <property type="entry name" value="Periplasmic binding protein-like II"/>
    <property type="match status" value="1"/>
</dbReference>
<dbReference type="PRINTS" id="PR00039">
    <property type="entry name" value="HTHLYSR"/>
</dbReference>
<dbReference type="InterPro" id="IPR005119">
    <property type="entry name" value="LysR_subst-bd"/>
</dbReference>
<dbReference type="SUPFAM" id="SSF46785">
    <property type="entry name" value="Winged helix' DNA-binding domain"/>
    <property type="match status" value="1"/>
</dbReference>
<reference evidence="6 7" key="1">
    <citation type="submission" date="2020-08" db="EMBL/GenBank/DDBJ databases">
        <title>A Genomic Blueprint of the Chicken Gut Microbiome.</title>
        <authorList>
            <person name="Gilroy R."/>
            <person name="Ravi A."/>
            <person name="Getino M."/>
            <person name="Pursley I."/>
            <person name="Horton D.L."/>
            <person name="Alikhan N.-F."/>
            <person name="Baker D."/>
            <person name="Gharbi K."/>
            <person name="Hall N."/>
            <person name="Watson M."/>
            <person name="Adriaenssens E.M."/>
            <person name="Foster-Nyarko E."/>
            <person name="Jarju S."/>
            <person name="Secka A."/>
            <person name="Antonio M."/>
            <person name="Oren A."/>
            <person name="Chaudhuri R."/>
            <person name="La Ragione R.M."/>
            <person name="Hildebrand F."/>
            <person name="Pallen M.J."/>
        </authorList>
    </citation>
    <scope>NUCLEOTIDE SEQUENCE [LARGE SCALE GENOMIC DNA]</scope>
    <source>
        <strain evidence="6 7">Sa5YUA1</strain>
    </source>
</reference>
<sequence length="298" mass="33701">MNTHGLRLFYQVAKIGSFTKAAEQLNISQPAVSSQIKKFEHEIGVPLFQQNGRKAVLTEFGTALAGKAEHLFSLEKQIEAFIDDYRNGEEGTIRIATTYLPANLLLPKLAASFKREHEKVNLVISTSNTKDAFDQLQHYKADIAIYGGIGERPDNVDWYELLEDELWFVVGANHRLANQTIKLEEMVKEPFIMREEGSSMREHLFSLCYANQLNPPKVALQFDGLSETISTVISGYGANFISSLVVKDHIKNGQLARVNVEGVSVKHRIAICTRKNEEQSILVKQFIEKCKQNIRKNY</sequence>
<dbReference type="InterPro" id="IPR036390">
    <property type="entry name" value="WH_DNA-bd_sf"/>
</dbReference>
<dbReference type="PANTHER" id="PTHR30126:SF40">
    <property type="entry name" value="HTH-TYPE TRANSCRIPTIONAL REGULATOR GLTR"/>
    <property type="match status" value="1"/>
</dbReference>
<dbReference type="InterPro" id="IPR000847">
    <property type="entry name" value="LysR_HTH_N"/>
</dbReference>
<dbReference type="InterPro" id="IPR036388">
    <property type="entry name" value="WH-like_DNA-bd_sf"/>
</dbReference>
<keyword evidence="3" id="KW-0238">DNA-binding</keyword>
<dbReference type="EMBL" id="JACSQT010000007">
    <property type="protein sequence ID" value="MBD7938182.1"/>
    <property type="molecule type" value="Genomic_DNA"/>
</dbReference>
<comment type="caution">
    <text evidence="6">The sequence shown here is derived from an EMBL/GenBank/DDBJ whole genome shotgun (WGS) entry which is preliminary data.</text>
</comment>
<dbReference type="Pfam" id="PF00126">
    <property type="entry name" value="HTH_1"/>
    <property type="match status" value="1"/>
</dbReference>
<gene>
    <name evidence="6" type="ORF">H9655_14205</name>
</gene>
<name>A0ABR8QSD3_9BACI</name>
<evidence type="ECO:0000313" key="7">
    <source>
        <dbReference type="Proteomes" id="UP000657931"/>
    </source>
</evidence>
<organism evidence="6 7">
    <name type="scientific">Cytobacillus stercorigallinarum</name>
    <dbReference type="NCBI Taxonomy" id="2762240"/>
    <lineage>
        <taxon>Bacteria</taxon>
        <taxon>Bacillati</taxon>
        <taxon>Bacillota</taxon>
        <taxon>Bacilli</taxon>
        <taxon>Bacillales</taxon>
        <taxon>Bacillaceae</taxon>
        <taxon>Cytobacillus</taxon>
    </lineage>
</organism>
<evidence type="ECO:0000256" key="2">
    <source>
        <dbReference type="ARBA" id="ARBA00023015"/>
    </source>
</evidence>
<dbReference type="RefSeq" id="WP_191815130.1">
    <property type="nucleotide sequence ID" value="NZ_JACSQT010000007.1"/>
</dbReference>
<dbReference type="PANTHER" id="PTHR30126">
    <property type="entry name" value="HTH-TYPE TRANSCRIPTIONAL REGULATOR"/>
    <property type="match status" value="1"/>
</dbReference>
<accession>A0ABR8QSD3</accession>
<evidence type="ECO:0000259" key="5">
    <source>
        <dbReference type="PROSITE" id="PS50931"/>
    </source>
</evidence>
<dbReference type="Gene3D" id="1.10.10.10">
    <property type="entry name" value="Winged helix-like DNA-binding domain superfamily/Winged helix DNA-binding domain"/>
    <property type="match status" value="1"/>
</dbReference>
<proteinExistence type="inferred from homology"/>
<comment type="similarity">
    <text evidence="1">Belongs to the LysR transcriptional regulatory family.</text>
</comment>
<keyword evidence="7" id="KW-1185">Reference proteome</keyword>
<evidence type="ECO:0000313" key="6">
    <source>
        <dbReference type="EMBL" id="MBD7938182.1"/>
    </source>
</evidence>
<dbReference type="Pfam" id="PF03466">
    <property type="entry name" value="LysR_substrate"/>
    <property type="match status" value="1"/>
</dbReference>
<keyword evidence="2" id="KW-0805">Transcription regulation</keyword>
<feature type="domain" description="HTH lysR-type" evidence="5">
    <location>
        <begin position="1"/>
        <end position="58"/>
    </location>
</feature>
<dbReference type="Gene3D" id="3.40.190.10">
    <property type="entry name" value="Periplasmic binding protein-like II"/>
    <property type="match status" value="2"/>
</dbReference>
<evidence type="ECO:0000256" key="1">
    <source>
        <dbReference type="ARBA" id="ARBA00009437"/>
    </source>
</evidence>